<sequence>MRIKSIVFACLFLTLSGYSQQNPIADTWYNIERSLRTKDNLEATRKRLQQLKQEAIANKDYASVARAYCYTMLLQDQKKEDTFYFRNSAFIDSILLSPADIALKGMMHYLQGQRLWKFSQKYLKFNRGLYETKDLPVNYAAFTTGELDSLIKFHFEQAVAAAVDLQKTGKEPSVDKVIWLSSTPLSFIWKPSLVDIIYKEQISYNISDEESSFDRKRARPLLPVFFERFIF</sequence>
<protein>
    <recommendedName>
        <fullName evidence="5">DUF4919 domain-containing protein</fullName>
    </recommendedName>
</protein>
<feature type="coiled-coil region" evidence="1">
    <location>
        <begin position="31"/>
        <end position="58"/>
    </location>
</feature>
<dbReference type="RefSeq" id="WP_081146406.1">
    <property type="nucleotide sequence ID" value="NZ_LVYD01000024.1"/>
</dbReference>
<dbReference type="EMBL" id="LVYD01000024">
    <property type="protein sequence ID" value="OQP65518.1"/>
    <property type="molecule type" value="Genomic_DNA"/>
</dbReference>
<accession>A0A1V9G4T5</accession>
<evidence type="ECO:0000256" key="2">
    <source>
        <dbReference type="SAM" id="SignalP"/>
    </source>
</evidence>
<evidence type="ECO:0000313" key="4">
    <source>
        <dbReference type="Proteomes" id="UP000192796"/>
    </source>
</evidence>
<keyword evidence="1" id="KW-0175">Coiled coil</keyword>
<dbReference type="AlphaFoldDB" id="A0A1V9G4T5"/>
<evidence type="ECO:0008006" key="5">
    <source>
        <dbReference type="Google" id="ProtNLM"/>
    </source>
</evidence>
<feature type="signal peptide" evidence="2">
    <location>
        <begin position="1"/>
        <end position="21"/>
    </location>
</feature>
<gene>
    <name evidence="3" type="ORF">A3860_17795</name>
</gene>
<dbReference type="OrthoDB" id="10009121at2"/>
<keyword evidence="2" id="KW-0732">Signal</keyword>
<name>A0A1V9G4T5_9BACT</name>
<comment type="caution">
    <text evidence="3">The sequence shown here is derived from an EMBL/GenBank/DDBJ whole genome shotgun (WGS) entry which is preliminary data.</text>
</comment>
<proteinExistence type="predicted"/>
<dbReference type="STRING" id="1703345.A3860_17795"/>
<evidence type="ECO:0000313" key="3">
    <source>
        <dbReference type="EMBL" id="OQP65518.1"/>
    </source>
</evidence>
<evidence type="ECO:0000256" key="1">
    <source>
        <dbReference type="SAM" id="Coils"/>
    </source>
</evidence>
<reference evidence="3 4" key="1">
    <citation type="submission" date="2016-03" db="EMBL/GenBank/DDBJ databases">
        <title>Niastella vici sp. nov., isolated from farmland soil.</title>
        <authorList>
            <person name="Chen L."/>
            <person name="Wang D."/>
            <person name="Yang S."/>
            <person name="Wang G."/>
        </authorList>
    </citation>
    <scope>NUCLEOTIDE SEQUENCE [LARGE SCALE GENOMIC DNA]</scope>
    <source>
        <strain evidence="3 4">DJ57</strain>
    </source>
</reference>
<feature type="chain" id="PRO_5012325395" description="DUF4919 domain-containing protein" evidence="2">
    <location>
        <begin position="22"/>
        <end position="231"/>
    </location>
</feature>
<organism evidence="3 4">
    <name type="scientific">Niastella vici</name>
    <dbReference type="NCBI Taxonomy" id="1703345"/>
    <lineage>
        <taxon>Bacteria</taxon>
        <taxon>Pseudomonadati</taxon>
        <taxon>Bacteroidota</taxon>
        <taxon>Chitinophagia</taxon>
        <taxon>Chitinophagales</taxon>
        <taxon>Chitinophagaceae</taxon>
        <taxon>Niastella</taxon>
    </lineage>
</organism>
<dbReference type="Proteomes" id="UP000192796">
    <property type="component" value="Unassembled WGS sequence"/>
</dbReference>
<keyword evidence="4" id="KW-1185">Reference proteome</keyword>